<dbReference type="InterPro" id="IPR003703">
    <property type="entry name" value="Acyl_CoA_thio"/>
</dbReference>
<comment type="similarity">
    <text evidence="1">Belongs to the C/M/P thioester hydrolase family.</text>
</comment>
<evidence type="ECO:0000256" key="2">
    <source>
        <dbReference type="ARBA" id="ARBA00022801"/>
    </source>
</evidence>
<dbReference type="CDD" id="cd03445">
    <property type="entry name" value="Thioesterase_II_repeat2"/>
    <property type="match status" value="1"/>
</dbReference>
<dbReference type="PANTHER" id="PTHR11066">
    <property type="entry name" value="ACYL-COA THIOESTERASE"/>
    <property type="match status" value="1"/>
</dbReference>
<dbReference type="Pfam" id="PF20789">
    <property type="entry name" value="4HBT_3C"/>
    <property type="match status" value="1"/>
</dbReference>
<feature type="compositionally biased region" description="Low complexity" evidence="3">
    <location>
        <begin position="49"/>
        <end position="58"/>
    </location>
</feature>
<dbReference type="InterPro" id="IPR049450">
    <property type="entry name" value="ACOT8-like_C"/>
</dbReference>
<reference evidence="6" key="1">
    <citation type="submission" date="2020-04" db="EMBL/GenBank/DDBJ databases">
        <title>Analysis of mating type loci in Filobasidium floriforme.</title>
        <authorList>
            <person name="Nowrousian M."/>
        </authorList>
    </citation>
    <scope>NUCLEOTIDE SEQUENCE</scope>
    <source>
        <strain evidence="6">CBS 6242</strain>
    </source>
</reference>
<evidence type="ECO:0000259" key="4">
    <source>
        <dbReference type="Pfam" id="PF13622"/>
    </source>
</evidence>
<dbReference type="InterPro" id="IPR029069">
    <property type="entry name" value="HotDog_dom_sf"/>
</dbReference>
<evidence type="ECO:0008006" key="8">
    <source>
        <dbReference type="Google" id="ProtNLM"/>
    </source>
</evidence>
<accession>A0A8K0JT08</accession>
<sequence>MDAELVRVDPPHTFPALTSSSSKARHISASNSNSANQALPETTFPLAMPSNPSPNSESDPPPPGLSILHSLDLEEIDPTVFRSVADSLWIPAGARGAFGGQVIGQALNAATKTVGSGAEGKRWGLHSQHCYFLLPVVASDPIIYRVEKLRDVMLTLWGAGRSYVTRQVTATQKGIPVFILSCSFTLPPPVTAPQPSFSVPMPLNVPGPEECEAEEDKWERVLRERKEAGREVKGDALRGLMAYIRERKESPIALKEIPRTARMKFPTIAGQQLDEADERAMQVHERMLWMRTRDQTVAGEESNMQKCILAYISDFQFVGSAAQSVGLSHTSSPRLGMLASLDHVVYWYSTTFKTSDWLLHVITAPRTGDGRGVVEGKFYTQEGELIAVTVQEGVVRAAPQSDKDRAKL</sequence>
<dbReference type="AlphaFoldDB" id="A0A8K0JT08"/>
<evidence type="ECO:0000256" key="1">
    <source>
        <dbReference type="ARBA" id="ARBA00006538"/>
    </source>
</evidence>
<feature type="domain" description="Acyl-CoA thioesterase-like C-terminal" evidence="5">
    <location>
        <begin position="272"/>
        <end position="395"/>
    </location>
</feature>
<proteinExistence type="inferred from homology"/>
<evidence type="ECO:0000313" key="7">
    <source>
        <dbReference type="Proteomes" id="UP000812966"/>
    </source>
</evidence>
<dbReference type="OrthoDB" id="68328at2759"/>
<dbReference type="CDD" id="cd03444">
    <property type="entry name" value="Thioesterase_II_repeat1"/>
    <property type="match status" value="1"/>
</dbReference>
<feature type="compositionally biased region" description="Low complexity" evidence="3">
    <location>
        <begin position="19"/>
        <end position="38"/>
    </location>
</feature>
<feature type="compositionally biased region" description="Basic and acidic residues" evidence="3">
    <location>
        <begin position="1"/>
        <end position="10"/>
    </location>
</feature>
<dbReference type="Proteomes" id="UP000812966">
    <property type="component" value="Unassembled WGS sequence"/>
</dbReference>
<evidence type="ECO:0000313" key="6">
    <source>
        <dbReference type="EMBL" id="KAG7575294.1"/>
    </source>
</evidence>
<feature type="domain" description="Acyl-CoA thioesterase-like N-terminal HotDog" evidence="4">
    <location>
        <begin position="89"/>
        <end position="185"/>
    </location>
</feature>
<comment type="caution">
    <text evidence="6">The sequence shown here is derived from an EMBL/GenBank/DDBJ whole genome shotgun (WGS) entry which is preliminary data.</text>
</comment>
<dbReference type="GO" id="GO:0009062">
    <property type="term" value="P:fatty acid catabolic process"/>
    <property type="evidence" value="ECO:0007669"/>
    <property type="project" value="TreeGrafter"/>
</dbReference>
<gene>
    <name evidence="6" type="ORF">FFLO_00458</name>
</gene>
<dbReference type="InterPro" id="IPR042171">
    <property type="entry name" value="Acyl-CoA_hotdog"/>
</dbReference>
<feature type="region of interest" description="Disordered" evidence="3">
    <location>
        <begin position="1"/>
        <end position="67"/>
    </location>
</feature>
<dbReference type="GO" id="GO:0005782">
    <property type="term" value="C:peroxisomal matrix"/>
    <property type="evidence" value="ECO:0007669"/>
    <property type="project" value="UniProtKB-SubCell"/>
</dbReference>
<evidence type="ECO:0000259" key="5">
    <source>
        <dbReference type="Pfam" id="PF20789"/>
    </source>
</evidence>
<dbReference type="InterPro" id="IPR049449">
    <property type="entry name" value="TesB_ACOT8-like_N"/>
</dbReference>
<keyword evidence="2" id="KW-0378">Hydrolase</keyword>
<dbReference type="PANTHER" id="PTHR11066:SF34">
    <property type="entry name" value="ACYL-COENZYME A THIOESTERASE 8"/>
    <property type="match status" value="1"/>
</dbReference>
<evidence type="ECO:0000256" key="3">
    <source>
        <dbReference type="SAM" id="MobiDB-lite"/>
    </source>
</evidence>
<dbReference type="GO" id="GO:0047617">
    <property type="term" value="F:fatty acyl-CoA hydrolase activity"/>
    <property type="evidence" value="ECO:0007669"/>
    <property type="project" value="InterPro"/>
</dbReference>
<organism evidence="6 7">
    <name type="scientific">Filobasidium floriforme</name>
    <dbReference type="NCBI Taxonomy" id="5210"/>
    <lineage>
        <taxon>Eukaryota</taxon>
        <taxon>Fungi</taxon>
        <taxon>Dikarya</taxon>
        <taxon>Basidiomycota</taxon>
        <taxon>Agaricomycotina</taxon>
        <taxon>Tremellomycetes</taxon>
        <taxon>Filobasidiales</taxon>
        <taxon>Filobasidiaceae</taxon>
        <taxon>Filobasidium</taxon>
    </lineage>
</organism>
<keyword evidence="7" id="KW-1185">Reference proteome</keyword>
<protein>
    <recommendedName>
        <fullName evidence="8">Thioesterase/thiol ester dehydrase-isomerase</fullName>
    </recommendedName>
</protein>
<name>A0A8K0JT08_9TREE</name>
<dbReference type="EMBL" id="JABELV010000005">
    <property type="protein sequence ID" value="KAG7575294.1"/>
    <property type="molecule type" value="Genomic_DNA"/>
</dbReference>
<dbReference type="GO" id="GO:0006637">
    <property type="term" value="P:acyl-CoA metabolic process"/>
    <property type="evidence" value="ECO:0007669"/>
    <property type="project" value="InterPro"/>
</dbReference>
<dbReference type="Pfam" id="PF13622">
    <property type="entry name" value="4HBT_3"/>
    <property type="match status" value="1"/>
</dbReference>
<dbReference type="Gene3D" id="2.40.160.210">
    <property type="entry name" value="Acyl-CoA thioesterase, double hotdog domain"/>
    <property type="match status" value="1"/>
</dbReference>
<dbReference type="SUPFAM" id="SSF54637">
    <property type="entry name" value="Thioesterase/thiol ester dehydrase-isomerase"/>
    <property type="match status" value="2"/>
</dbReference>